<evidence type="ECO:0008006" key="3">
    <source>
        <dbReference type="Google" id="ProtNLM"/>
    </source>
</evidence>
<evidence type="ECO:0000313" key="2">
    <source>
        <dbReference type="Proteomes" id="UP000216133"/>
    </source>
</evidence>
<organism evidence="1 2">
    <name type="scientific">Shouchella clausii</name>
    <name type="common">Alkalihalobacillus clausii</name>
    <dbReference type="NCBI Taxonomy" id="79880"/>
    <lineage>
        <taxon>Bacteria</taxon>
        <taxon>Bacillati</taxon>
        <taxon>Bacillota</taxon>
        <taxon>Bacilli</taxon>
        <taxon>Bacillales</taxon>
        <taxon>Bacillaceae</taxon>
        <taxon>Shouchella</taxon>
    </lineage>
</organism>
<accession>A0A268R0Y7</accession>
<protein>
    <recommendedName>
        <fullName evidence="3">Recombinase zinc beta ribbon domain-containing protein</fullName>
    </recommendedName>
</protein>
<comment type="caution">
    <text evidence="1">The sequence shown here is derived from an EMBL/GenBank/DDBJ whole genome shotgun (WGS) entry which is preliminary data.</text>
</comment>
<feature type="non-terminal residue" evidence="1">
    <location>
        <position position="81"/>
    </location>
</feature>
<feature type="non-terminal residue" evidence="1">
    <location>
        <position position="1"/>
    </location>
</feature>
<dbReference type="AlphaFoldDB" id="A0A268R0Y7"/>
<sequence>VVRRRLTSERNGEKYLYTAWQCRAKIHPKKYNIKCTGRHVWEEALEREFMDLIYELKDNRAQVIEEANEVIAEYDLNAKEK</sequence>
<reference evidence="1 2" key="1">
    <citation type="submission" date="2017-07" db="EMBL/GenBank/DDBJ databases">
        <title>Isolation and whole genome analysis of endospore-forming bacteria from heroin.</title>
        <authorList>
            <person name="Kalinowski J."/>
            <person name="Ahrens B."/>
            <person name="Al-Dilaimi A."/>
            <person name="Winkler A."/>
            <person name="Wibberg D."/>
            <person name="Schleenbecker U."/>
            <person name="Ruckert C."/>
            <person name="Wolfel R."/>
            <person name="Grass G."/>
        </authorList>
    </citation>
    <scope>NUCLEOTIDE SEQUENCE [LARGE SCALE GENOMIC DNA]</scope>
    <source>
        <strain evidence="1 2">7523-2</strain>
    </source>
</reference>
<evidence type="ECO:0000313" key="1">
    <source>
        <dbReference type="EMBL" id="PAF13924.1"/>
    </source>
</evidence>
<proteinExistence type="predicted"/>
<dbReference type="Proteomes" id="UP000216133">
    <property type="component" value="Unassembled WGS sequence"/>
</dbReference>
<dbReference type="EMBL" id="NPBS01000581">
    <property type="protein sequence ID" value="PAF13924.1"/>
    <property type="molecule type" value="Genomic_DNA"/>
</dbReference>
<gene>
    <name evidence="1" type="ORF">CHH61_24585</name>
</gene>
<name>A0A268R0Y7_SHOCL</name>